<evidence type="ECO:0000256" key="3">
    <source>
        <dbReference type="ARBA" id="ARBA00022729"/>
    </source>
</evidence>
<comment type="subcellular location">
    <subcellularLocation>
        <location evidence="1">Secreted</location>
    </subcellularLocation>
</comment>
<name>A0ABR3JK35_9AGAR</name>
<comment type="caution">
    <text evidence="9">The sequence shown here is derived from an EMBL/GenBank/DDBJ whole genome shotgun (WGS) entry which is preliminary data.</text>
</comment>
<reference evidence="10" key="1">
    <citation type="submission" date="2024-06" db="EMBL/GenBank/DDBJ databases">
        <title>Multi-omics analyses provide insights into the biosynthesis of the anticancer antibiotic pleurotin in Hohenbuehelia grisea.</title>
        <authorList>
            <person name="Weaver J.A."/>
            <person name="Alberti F."/>
        </authorList>
    </citation>
    <scope>NUCLEOTIDE SEQUENCE [LARGE SCALE GENOMIC DNA]</scope>
    <source>
        <strain evidence="10">T-177</strain>
    </source>
</reference>
<dbReference type="EMBL" id="JASNQZ010000006">
    <property type="protein sequence ID" value="KAL0955510.1"/>
    <property type="molecule type" value="Genomic_DNA"/>
</dbReference>
<feature type="domain" description="CFEM" evidence="8">
    <location>
        <begin position="98"/>
        <end position="152"/>
    </location>
</feature>
<keyword evidence="4" id="KW-1015">Disulfide bond</keyword>
<gene>
    <name evidence="9" type="ORF">HGRIS_001749</name>
</gene>
<proteinExistence type="predicted"/>
<evidence type="ECO:0000256" key="7">
    <source>
        <dbReference type="SAM" id="SignalP"/>
    </source>
</evidence>
<protein>
    <recommendedName>
        <fullName evidence="8">CFEM domain-containing protein</fullName>
    </recommendedName>
</protein>
<evidence type="ECO:0000313" key="9">
    <source>
        <dbReference type="EMBL" id="KAL0955510.1"/>
    </source>
</evidence>
<keyword evidence="6" id="KW-0812">Transmembrane</keyword>
<feature type="signal peptide" evidence="7">
    <location>
        <begin position="1"/>
        <end position="25"/>
    </location>
</feature>
<evidence type="ECO:0000259" key="8">
    <source>
        <dbReference type="Pfam" id="PF05730"/>
    </source>
</evidence>
<sequence length="234" mass="23680">MLLSRANLPICLVAWIQIYVSLAAAQQPTPTLVPPSTFPTVSVSSTTSSTNSITNSSSTIASSTSSAALPSLSGFSSCGTVLPTLLVNFITKLRFLVTNCFTLGIAAANCSNVVPVDCYCTKANFTSTLVSCVSAECPTELVTEQNLAGQFCRLASSSISLSFPTPSSSSTSSTASNSSSTATWPGTSAPTSQPPAQSSSNAAAGTAAFVSGSAFLPVGGLIATGLMFMAPFLL</sequence>
<keyword evidence="6" id="KW-1133">Transmembrane helix</keyword>
<evidence type="ECO:0000256" key="5">
    <source>
        <dbReference type="SAM" id="MobiDB-lite"/>
    </source>
</evidence>
<evidence type="ECO:0000256" key="1">
    <source>
        <dbReference type="ARBA" id="ARBA00004613"/>
    </source>
</evidence>
<dbReference type="Pfam" id="PF05730">
    <property type="entry name" value="CFEM"/>
    <property type="match status" value="1"/>
</dbReference>
<keyword evidence="6" id="KW-0472">Membrane</keyword>
<feature type="region of interest" description="Disordered" evidence="5">
    <location>
        <begin position="165"/>
        <end position="199"/>
    </location>
</feature>
<keyword evidence="2" id="KW-0964">Secreted</keyword>
<keyword evidence="3 7" id="KW-0732">Signal</keyword>
<feature type="chain" id="PRO_5046342473" description="CFEM domain-containing protein" evidence="7">
    <location>
        <begin position="26"/>
        <end position="234"/>
    </location>
</feature>
<organism evidence="9 10">
    <name type="scientific">Hohenbuehelia grisea</name>
    <dbReference type="NCBI Taxonomy" id="104357"/>
    <lineage>
        <taxon>Eukaryota</taxon>
        <taxon>Fungi</taxon>
        <taxon>Dikarya</taxon>
        <taxon>Basidiomycota</taxon>
        <taxon>Agaricomycotina</taxon>
        <taxon>Agaricomycetes</taxon>
        <taxon>Agaricomycetidae</taxon>
        <taxon>Agaricales</taxon>
        <taxon>Pleurotineae</taxon>
        <taxon>Pleurotaceae</taxon>
        <taxon>Hohenbuehelia</taxon>
    </lineage>
</organism>
<evidence type="ECO:0000256" key="4">
    <source>
        <dbReference type="ARBA" id="ARBA00023157"/>
    </source>
</evidence>
<keyword evidence="10" id="KW-1185">Reference proteome</keyword>
<evidence type="ECO:0000256" key="2">
    <source>
        <dbReference type="ARBA" id="ARBA00022525"/>
    </source>
</evidence>
<evidence type="ECO:0000256" key="6">
    <source>
        <dbReference type="SAM" id="Phobius"/>
    </source>
</evidence>
<accession>A0ABR3JK35</accession>
<evidence type="ECO:0000313" key="10">
    <source>
        <dbReference type="Proteomes" id="UP001556367"/>
    </source>
</evidence>
<dbReference type="Proteomes" id="UP001556367">
    <property type="component" value="Unassembled WGS sequence"/>
</dbReference>
<feature type="transmembrane region" description="Helical" evidence="6">
    <location>
        <begin position="214"/>
        <end position="233"/>
    </location>
</feature>
<dbReference type="InterPro" id="IPR008427">
    <property type="entry name" value="Extracellular_membr_CFEM_dom"/>
</dbReference>